<dbReference type="Proteomes" id="UP000562352">
    <property type="component" value="Unassembled WGS sequence"/>
</dbReference>
<evidence type="ECO:0000256" key="1">
    <source>
        <dbReference type="ARBA" id="ARBA00004970"/>
    </source>
</evidence>
<evidence type="ECO:0000256" key="3">
    <source>
        <dbReference type="ARBA" id="ARBA00013085"/>
    </source>
</evidence>
<dbReference type="PANTHER" id="PTHR21039">
    <property type="entry name" value="HISTIDINOL PHOSPHATASE-RELATED"/>
    <property type="match status" value="1"/>
</dbReference>
<dbReference type="GO" id="GO:0005737">
    <property type="term" value="C:cytoplasm"/>
    <property type="evidence" value="ECO:0007669"/>
    <property type="project" value="TreeGrafter"/>
</dbReference>
<keyword evidence="5 8" id="KW-0378">Hydrolase</keyword>
<dbReference type="UniPathway" id="UPA00031">
    <property type="reaction ID" value="UER00013"/>
</dbReference>
<evidence type="ECO:0000313" key="11">
    <source>
        <dbReference type="Proteomes" id="UP000562352"/>
    </source>
</evidence>
<protein>
    <recommendedName>
        <fullName evidence="3 8">Histidinol-phosphatase</fullName>
        <shortName evidence="8">HolPase</shortName>
        <ecNumber evidence="3 8">3.1.3.15</ecNumber>
    </recommendedName>
</protein>
<dbReference type="RefSeq" id="WP_184942343.1">
    <property type="nucleotide sequence ID" value="NZ_BAAAWZ010000001.1"/>
</dbReference>
<dbReference type="InterPro" id="IPR004013">
    <property type="entry name" value="PHP_dom"/>
</dbReference>
<dbReference type="InterPro" id="IPR010140">
    <property type="entry name" value="Histidinol_P_phosphatase_HisJ"/>
</dbReference>
<dbReference type="InterPro" id="IPR016195">
    <property type="entry name" value="Pol/histidinol_Pase-like"/>
</dbReference>
<dbReference type="AlphaFoldDB" id="A0A841D5X3"/>
<evidence type="ECO:0000259" key="9">
    <source>
        <dbReference type="Pfam" id="PF02811"/>
    </source>
</evidence>
<organism evidence="10 11">
    <name type="scientific">Planomonospora venezuelensis</name>
    <dbReference type="NCBI Taxonomy" id="1999"/>
    <lineage>
        <taxon>Bacteria</taxon>
        <taxon>Bacillati</taxon>
        <taxon>Actinomycetota</taxon>
        <taxon>Actinomycetes</taxon>
        <taxon>Streptosporangiales</taxon>
        <taxon>Streptosporangiaceae</taxon>
        <taxon>Planomonospora</taxon>
    </lineage>
</organism>
<evidence type="ECO:0000256" key="6">
    <source>
        <dbReference type="ARBA" id="ARBA00023102"/>
    </source>
</evidence>
<comment type="similarity">
    <text evidence="2 8">Belongs to the PHP hydrolase family. HisK subfamily.</text>
</comment>
<comment type="caution">
    <text evidence="10">The sequence shown here is derived from an EMBL/GenBank/DDBJ whole genome shotgun (WGS) entry which is preliminary data.</text>
</comment>
<feature type="domain" description="PHP" evidence="9">
    <location>
        <begin position="1"/>
        <end position="208"/>
    </location>
</feature>
<dbReference type="Pfam" id="PF02811">
    <property type="entry name" value="PHP"/>
    <property type="match status" value="1"/>
</dbReference>
<dbReference type="PANTHER" id="PTHR21039:SF0">
    <property type="entry name" value="HISTIDINOL-PHOSPHATASE"/>
    <property type="match status" value="1"/>
</dbReference>
<reference evidence="10 11" key="1">
    <citation type="submission" date="2020-08" db="EMBL/GenBank/DDBJ databases">
        <title>Genomic Encyclopedia of Type Strains, Phase III (KMG-III): the genomes of soil and plant-associated and newly described type strains.</title>
        <authorList>
            <person name="Whitman W."/>
        </authorList>
    </citation>
    <scope>NUCLEOTIDE SEQUENCE [LARGE SCALE GENOMIC DNA]</scope>
    <source>
        <strain evidence="10 11">CECT 3303</strain>
    </source>
</reference>
<dbReference type="GO" id="GO:0004401">
    <property type="term" value="F:histidinol-phosphatase activity"/>
    <property type="evidence" value="ECO:0007669"/>
    <property type="project" value="UniProtKB-UniRule"/>
</dbReference>
<dbReference type="EMBL" id="JACHJJ010000009">
    <property type="protein sequence ID" value="MBB5963904.1"/>
    <property type="molecule type" value="Genomic_DNA"/>
</dbReference>
<name>A0A841D5X3_PLAVE</name>
<evidence type="ECO:0000256" key="2">
    <source>
        <dbReference type="ARBA" id="ARBA00009152"/>
    </source>
</evidence>
<dbReference type="SUPFAM" id="SSF89550">
    <property type="entry name" value="PHP domain-like"/>
    <property type="match status" value="1"/>
</dbReference>
<evidence type="ECO:0000256" key="7">
    <source>
        <dbReference type="ARBA" id="ARBA00049158"/>
    </source>
</evidence>
<evidence type="ECO:0000256" key="5">
    <source>
        <dbReference type="ARBA" id="ARBA00022801"/>
    </source>
</evidence>
<proteinExistence type="inferred from homology"/>
<comment type="pathway">
    <text evidence="1 8">Amino-acid biosynthesis; L-histidine biosynthesis; L-histidine from 5-phospho-alpha-D-ribose 1-diphosphate: step 8/9.</text>
</comment>
<sequence length="269" mass="29707">MHSEWSWDAVAGSMERTCERAVEIGLPSLAFTEHADFTPWTLREGVTIPGAWRTLVSGNVLTPPAIDLDGYLECLRRCRDRFPGLRILSGVELGEPHRHGHRVGGLLASGEFDRVLASVHSVPVDGESVDVSDLYRDRPAVEAVRVYLAEVLRMIERFDGFEVLAHVDYAVRYWPAGAGPYDPAGFEDEHRAVLRALARSGKALEINTKVPLPPVIVRWWHQEGGRAVTFASDAHDPATLARGLPEASALAESCGFRPGAHPADFWTRR</sequence>
<accession>A0A841D5X3</accession>
<gene>
    <name evidence="10" type="ORF">FHS22_003186</name>
</gene>
<dbReference type="Gene3D" id="3.20.20.140">
    <property type="entry name" value="Metal-dependent hydrolases"/>
    <property type="match status" value="1"/>
</dbReference>
<keyword evidence="6 8" id="KW-0368">Histidine biosynthesis</keyword>
<comment type="catalytic activity">
    <reaction evidence="7 8">
        <text>L-histidinol phosphate + H2O = L-histidinol + phosphate</text>
        <dbReference type="Rhea" id="RHEA:14465"/>
        <dbReference type="ChEBI" id="CHEBI:15377"/>
        <dbReference type="ChEBI" id="CHEBI:43474"/>
        <dbReference type="ChEBI" id="CHEBI:57699"/>
        <dbReference type="ChEBI" id="CHEBI:57980"/>
        <dbReference type="EC" id="3.1.3.15"/>
    </reaction>
</comment>
<evidence type="ECO:0000256" key="4">
    <source>
        <dbReference type="ARBA" id="ARBA00022605"/>
    </source>
</evidence>
<evidence type="ECO:0000313" key="10">
    <source>
        <dbReference type="EMBL" id="MBB5963904.1"/>
    </source>
</evidence>
<evidence type="ECO:0000256" key="8">
    <source>
        <dbReference type="RuleBase" id="RU366003"/>
    </source>
</evidence>
<keyword evidence="4 8" id="KW-0028">Amino-acid biosynthesis</keyword>
<keyword evidence="11" id="KW-1185">Reference proteome</keyword>
<dbReference type="EC" id="3.1.3.15" evidence="3 8"/>
<dbReference type="GO" id="GO:0000105">
    <property type="term" value="P:L-histidine biosynthetic process"/>
    <property type="evidence" value="ECO:0007669"/>
    <property type="project" value="UniProtKB-UniRule"/>
</dbReference>